<name>A0A3A3GTD4_9BURK</name>
<evidence type="ECO:0008006" key="5">
    <source>
        <dbReference type="Google" id="ProtNLM"/>
    </source>
</evidence>
<keyword evidence="2" id="KW-0812">Transmembrane</keyword>
<keyword evidence="2" id="KW-1133">Transmembrane helix</keyword>
<protein>
    <recommendedName>
        <fullName evidence="5">Transmembrane protein</fullName>
    </recommendedName>
</protein>
<dbReference type="EMBL" id="QYUQ01000002">
    <property type="protein sequence ID" value="RJG04260.1"/>
    <property type="molecule type" value="Genomic_DNA"/>
</dbReference>
<keyword evidence="2" id="KW-0472">Membrane</keyword>
<feature type="region of interest" description="Disordered" evidence="1">
    <location>
        <begin position="49"/>
        <end position="88"/>
    </location>
</feature>
<dbReference type="OrthoDB" id="8565731at2"/>
<dbReference type="Proteomes" id="UP000266327">
    <property type="component" value="Unassembled WGS sequence"/>
</dbReference>
<feature type="compositionally biased region" description="Low complexity" evidence="1">
    <location>
        <begin position="57"/>
        <end position="82"/>
    </location>
</feature>
<evidence type="ECO:0000313" key="4">
    <source>
        <dbReference type="Proteomes" id="UP000266327"/>
    </source>
</evidence>
<keyword evidence="4" id="KW-1185">Reference proteome</keyword>
<organism evidence="3 4">
    <name type="scientific">Noviherbaspirillum sedimenti</name>
    <dbReference type="NCBI Taxonomy" id="2320865"/>
    <lineage>
        <taxon>Bacteria</taxon>
        <taxon>Pseudomonadati</taxon>
        <taxon>Pseudomonadota</taxon>
        <taxon>Betaproteobacteria</taxon>
        <taxon>Burkholderiales</taxon>
        <taxon>Oxalobacteraceae</taxon>
        <taxon>Noviherbaspirillum</taxon>
    </lineage>
</organism>
<comment type="caution">
    <text evidence="3">The sequence shown here is derived from an EMBL/GenBank/DDBJ whole genome shotgun (WGS) entry which is preliminary data.</text>
</comment>
<reference evidence="4" key="1">
    <citation type="submission" date="2018-09" db="EMBL/GenBank/DDBJ databases">
        <authorList>
            <person name="Zhu H."/>
        </authorList>
    </citation>
    <scope>NUCLEOTIDE SEQUENCE [LARGE SCALE GENOMIC DNA]</scope>
    <source>
        <strain evidence="4">K1S02-23</strain>
    </source>
</reference>
<evidence type="ECO:0000256" key="1">
    <source>
        <dbReference type="SAM" id="MobiDB-lite"/>
    </source>
</evidence>
<accession>A0A3A3GTD4</accession>
<proteinExistence type="predicted"/>
<evidence type="ECO:0000256" key="2">
    <source>
        <dbReference type="SAM" id="Phobius"/>
    </source>
</evidence>
<sequence>MLLIVAIAWIYVVLMMSITEHSVVAGIMTFLLYCVLPLTIILYLMATPQRRRRRQPETAPAQAGATADLPAAAPATATTETPEQPPAR</sequence>
<evidence type="ECO:0000313" key="3">
    <source>
        <dbReference type="EMBL" id="RJG04260.1"/>
    </source>
</evidence>
<gene>
    <name evidence="3" type="ORF">D3878_06280</name>
</gene>
<feature type="transmembrane region" description="Helical" evidence="2">
    <location>
        <begin position="25"/>
        <end position="46"/>
    </location>
</feature>
<dbReference type="AlphaFoldDB" id="A0A3A3GTD4"/>
<dbReference type="RefSeq" id="WP_119787738.1">
    <property type="nucleotide sequence ID" value="NZ_QYUQ01000002.1"/>
</dbReference>